<proteinExistence type="predicted"/>
<dbReference type="Gene3D" id="3.90.550.10">
    <property type="entry name" value="Spore Coat Polysaccharide Biosynthesis Protein SpsA, Chain A"/>
    <property type="match status" value="1"/>
</dbReference>
<comment type="caution">
    <text evidence="2">The sequence shown here is derived from an EMBL/GenBank/DDBJ whole genome shotgun (WGS) entry which is preliminary data.</text>
</comment>
<dbReference type="RefSeq" id="WP_039385355.1">
    <property type="nucleotide sequence ID" value="NZ_CP083448.1"/>
</dbReference>
<dbReference type="SUPFAM" id="SSF53448">
    <property type="entry name" value="Nucleotide-diphospho-sugar transferases"/>
    <property type="match status" value="1"/>
</dbReference>
<gene>
    <name evidence="2" type="ORF">JJB79_10215</name>
</gene>
<accession>A0ABS1Z5W5</accession>
<evidence type="ECO:0000313" key="2">
    <source>
        <dbReference type="EMBL" id="MBM0747787.1"/>
    </source>
</evidence>
<name>A0ABS1Z5W5_9GAMM</name>
<protein>
    <submittedName>
        <fullName evidence="2">Glycosyltransferase family 2 protein</fullName>
    </submittedName>
</protein>
<dbReference type="Proteomes" id="UP000809137">
    <property type="component" value="Unassembled WGS sequence"/>
</dbReference>
<evidence type="ECO:0000313" key="3">
    <source>
        <dbReference type="Proteomes" id="UP000809137"/>
    </source>
</evidence>
<dbReference type="InterPro" id="IPR029044">
    <property type="entry name" value="Nucleotide-diphossugar_trans"/>
</dbReference>
<sequence>MTLLSICIPTRNRINYLKETIGSIIDDGVEPSLYEIIISDNSDNDEVEEYVKRLSIKKINIRYYKNEVKGFYNSINSLSYGNGDFLKLHNDYSKFKKGSLKYLVNLIEENKNSKPMMFFSNGELKAEKVITTASSFNDFIACTSYLNTWSSAFSIWKTDFINTKHDVQSVDSMFPHTSLIFNCAKNNYLICNEVIMENISVEKKGGYNIFYNFCVVYIEMLQEQVDMNNLSTKVFKKLKADMLSNFIAPWYFKTITTDKGYTFDNKNADLNIKKKYGMLGVVKVKVLAYLRLFKEKLRVFF</sequence>
<feature type="domain" description="Glycosyltransferase 2-like" evidence="1">
    <location>
        <begin position="5"/>
        <end position="112"/>
    </location>
</feature>
<dbReference type="Pfam" id="PF00535">
    <property type="entry name" value="Glycos_transf_2"/>
    <property type="match status" value="1"/>
</dbReference>
<dbReference type="GeneID" id="84691733"/>
<keyword evidence="3" id="KW-1185">Reference proteome</keyword>
<reference evidence="2 3" key="1">
    <citation type="submission" date="2021-01" db="EMBL/GenBank/DDBJ databases">
        <title>Complete genome sequence of Pantoea eucrina OB49, a heavy metal tolerant bacterium with PGPR potential isolated from wheat in Algeria.</title>
        <authorList>
            <person name="Lekired A."/>
            <person name="Ouzari I.H."/>
        </authorList>
    </citation>
    <scope>NUCLEOTIDE SEQUENCE [LARGE SCALE GENOMIC DNA]</scope>
    <source>
        <strain evidence="2 3">OB49</strain>
    </source>
</reference>
<dbReference type="InterPro" id="IPR001173">
    <property type="entry name" value="Glyco_trans_2-like"/>
</dbReference>
<organism evidence="2 3">
    <name type="scientific">Pantoea eucrina</name>
    <dbReference type="NCBI Taxonomy" id="472693"/>
    <lineage>
        <taxon>Bacteria</taxon>
        <taxon>Pseudomonadati</taxon>
        <taxon>Pseudomonadota</taxon>
        <taxon>Gammaproteobacteria</taxon>
        <taxon>Enterobacterales</taxon>
        <taxon>Erwiniaceae</taxon>
        <taxon>Pantoea</taxon>
    </lineage>
</organism>
<dbReference type="EMBL" id="JAFCXS010000006">
    <property type="protein sequence ID" value="MBM0747787.1"/>
    <property type="molecule type" value="Genomic_DNA"/>
</dbReference>
<evidence type="ECO:0000259" key="1">
    <source>
        <dbReference type="Pfam" id="PF00535"/>
    </source>
</evidence>
<dbReference type="CDD" id="cd00761">
    <property type="entry name" value="Glyco_tranf_GTA_type"/>
    <property type="match status" value="1"/>
</dbReference>